<dbReference type="PROSITE" id="PS50853">
    <property type="entry name" value="FN3"/>
    <property type="match status" value="1"/>
</dbReference>
<dbReference type="Proteomes" id="UP000694941">
    <property type="component" value="Unplaced"/>
</dbReference>
<proteinExistence type="predicted"/>
<keyword evidence="5" id="KW-0472">Membrane</keyword>
<feature type="domain" description="Fibronectin type-III" evidence="7">
    <location>
        <begin position="617"/>
        <end position="714"/>
    </location>
</feature>
<dbReference type="SUPFAM" id="SSF52058">
    <property type="entry name" value="L domain-like"/>
    <property type="match status" value="1"/>
</dbReference>
<dbReference type="Gene3D" id="2.60.40.10">
    <property type="entry name" value="Immunoglobulins"/>
    <property type="match status" value="1"/>
</dbReference>
<keyword evidence="8" id="KW-1185">Reference proteome</keyword>
<dbReference type="InterPro" id="IPR001611">
    <property type="entry name" value="Leu-rich_rpt"/>
</dbReference>
<sequence>MAWKSRNNKIFYIMWFCLGLPFILPRPSESCEPKKCEEPRENGCIICVNHENVNSCSLKCKKASDEAIETILRCVQKNNSCEITELSLEGRNSVKSLEKFCEVVPGVKKLQLINVDGAKIGTGVKELNLSNLNYLFIRGSLLDRINGDLFENMRNLKILDLLDGNISFVDDDAFRLLNNSLMSLSLEGNALKGIPEAVNNLANVRTMSLKSNKIFELRSQVTLPNLKQLILSHNNIWKIHSVGNFEKLETLNLEFNKIVYVDKRMLFNTGQLKTLYINNNEIHTLSPTFCTKTLNKLYSQNNLITNIKSTFSARCSNVQFLDISNNSLGELRTSALPCGSLKTLKSSHNSICNIQEGLFSKCYNLTILELQKNNISYIPRESFPEKLQFTNLTITGNPFECTCSLDWIKQYLIQINQLNDTGNCTNYNNMQFSQVEFCQRNTTLNDISTEEMQLSTTIGNLVTTDTLVVTSGGTTQWDPSSSTHVTTESDPSSSTHVTTKSGPSSSTHVTTKSDPSSSTHVTTKSDPSSSTHVTTKSDPSSSTHVTTKSDPSSSTHVTTKSDPSSSPHVTTKSGPSSSTHRTTKSDPSSSPHVTTESDPSSSTHVTTKSDPSSSTQKPVNLNLSIESLSDRELLVKWNPKYFTETRGINSIIQINYCDCFENHKITKVVSSKSGSTTISNLQEHTNYNVCVLTNENICKEGKTNIKPENETLIAKKHKPYVIIISIVVIVVSMGLGYLLRKIIERYINAVQLQSDDLEFPQTTTGLGLSDSFRYSVSTNSYLSVPENLPPGRRPSSFCDVSSTASNDCTQPRVEYLPVCDTKQRHSRDNGHPEDWNTTSRNNTTISTSNTGTSRRKDSTVGVQNFGFIDDIVTKL</sequence>
<feature type="region of interest" description="Disordered" evidence="4">
    <location>
        <begin position="473"/>
        <end position="618"/>
    </location>
</feature>
<protein>
    <submittedName>
        <fullName evidence="9">Uncharacterized protein LOC111089102 isoform X1</fullName>
    </submittedName>
</protein>
<dbReference type="InterPro" id="IPR036116">
    <property type="entry name" value="FN3_sf"/>
</dbReference>
<evidence type="ECO:0000256" key="3">
    <source>
        <dbReference type="ARBA" id="ARBA00022737"/>
    </source>
</evidence>
<feature type="chain" id="PRO_5047001191" evidence="6">
    <location>
        <begin position="31"/>
        <end position="875"/>
    </location>
</feature>
<dbReference type="InterPro" id="IPR032675">
    <property type="entry name" value="LRR_dom_sf"/>
</dbReference>
<dbReference type="SMART" id="SM00369">
    <property type="entry name" value="LRR_TYP"/>
    <property type="match status" value="7"/>
</dbReference>
<evidence type="ECO:0000313" key="8">
    <source>
        <dbReference type="Proteomes" id="UP000694941"/>
    </source>
</evidence>
<evidence type="ECO:0000256" key="6">
    <source>
        <dbReference type="SAM" id="SignalP"/>
    </source>
</evidence>
<feature type="transmembrane region" description="Helical" evidence="5">
    <location>
        <begin position="720"/>
        <end position="739"/>
    </location>
</feature>
<gene>
    <name evidence="9" type="primary">LOC111089102</name>
</gene>
<evidence type="ECO:0000313" key="9">
    <source>
        <dbReference type="RefSeq" id="XP_022256617.1"/>
    </source>
</evidence>
<dbReference type="CDD" id="cd00063">
    <property type="entry name" value="FN3"/>
    <property type="match status" value="1"/>
</dbReference>
<dbReference type="InterPro" id="IPR003591">
    <property type="entry name" value="Leu-rich_rpt_typical-subtyp"/>
</dbReference>
<dbReference type="InterPro" id="IPR013783">
    <property type="entry name" value="Ig-like_fold"/>
</dbReference>
<accession>A0ABM1TL61</accession>
<keyword evidence="3" id="KW-0677">Repeat</keyword>
<dbReference type="SUPFAM" id="SSF49265">
    <property type="entry name" value="Fibronectin type III"/>
    <property type="match status" value="1"/>
</dbReference>
<dbReference type="PANTHER" id="PTHR24369">
    <property type="entry name" value="ANTIGEN BSP, PUTATIVE-RELATED"/>
    <property type="match status" value="1"/>
</dbReference>
<dbReference type="RefSeq" id="XP_022256617.1">
    <property type="nucleotide sequence ID" value="XM_022400909.1"/>
</dbReference>
<feature type="region of interest" description="Disordered" evidence="4">
    <location>
        <begin position="822"/>
        <end position="857"/>
    </location>
</feature>
<evidence type="ECO:0000256" key="5">
    <source>
        <dbReference type="SAM" id="Phobius"/>
    </source>
</evidence>
<dbReference type="GeneID" id="111089102"/>
<feature type="compositionally biased region" description="Basic and acidic residues" evidence="4">
    <location>
        <begin position="822"/>
        <end position="834"/>
    </location>
</feature>
<dbReference type="PROSITE" id="PS51450">
    <property type="entry name" value="LRR"/>
    <property type="match status" value="1"/>
</dbReference>
<keyword evidence="5" id="KW-1133">Transmembrane helix</keyword>
<keyword evidence="1" id="KW-0433">Leucine-rich repeat</keyword>
<dbReference type="InterPro" id="IPR003961">
    <property type="entry name" value="FN3_dom"/>
</dbReference>
<evidence type="ECO:0000256" key="1">
    <source>
        <dbReference type="ARBA" id="ARBA00022614"/>
    </source>
</evidence>
<keyword evidence="5" id="KW-0812">Transmembrane</keyword>
<feature type="compositionally biased region" description="Low complexity" evidence="4">
    <location>
        <begin position="836"/>
        <end position="852"/>
    </location>
</feature>
<evidence type="ECO:0000256" key="2">
    <source>
        <dbReference type="ARBA" id="ARBA00022729"/>
    </source>
</evidence>
<feature type="signal peptide" evidence="6">
    <location>
        <begin position="1"/>
        <end position="30"/>
    </location>
</feature>
<reference evidence="9" key="1">
    <citation type="submission" date="2025-08" db="UniProtKB">
        <authorList>
            <consortium name="RefSeq"/>
        </authorList>
    </citation>
    <scope>IDENTIFICATION</scope>
    <source>
        <tissue evidence="9">Muscle</tissue>
    </source>
</reference>
<keyword evidence="2 6" id="KW-0732">Signal</keyword>
<dbReference type="InterPro" id="IPR050541">
    <property type="entry name" value="LRR_TM_domain-containing"/>
</dbReference>
<dbReference type="PANTHER" id="PTHR24369:SF210">
    <property type="entry name" value="CHAOPTIN-RELATED"/>
    <property type="match status" value="1"/>
</dbReference>
<name>A0ABM1TL61_LIMPO</name>
<evidence type="ECO:0000256" key="4">
    <source>
        <dbReference type="SAM" id="MobiDB-lite"/>
    </source>
</evidence>
<organism evidence="8 9">
    <name type="scientific">Limulus polyphemus</name>
    <name type="common">Atlantic horseshoe crab</name>
    <dbReference type="NCBI Taxonomy" id="6850"/>
    <lineage>
        <taxon>Eukaryota</taxon>
        <taxon>Metazoa</taxon>
        <taxon>Ecdysozoa</taxon>
        <taxon>Arthropoda</taxon>
        <taxon>Chelicerata</taxon>
        <taxon>Merostomata</taxon>
        <taxon>Xiphosura</taxon>
        <taxon>Limulidae</taxon>
        <taxon>Limulus</taxon>
    </lineage>
</organism>
<evidence type="ECO:0000259" key="7">
    <source>
        <dbReference type="PROSITE" id="PS50853"/>
    </source>
</evidence>
<dbReference type="Gene3D" id="3.80.10.10">
    <property type="entry name" value="Ribonuclease Inhibitor"/>
    <property type="match status" value="2"/>
</dbReference>